<reference evidence="1 2" key="1">
    <citation type="submission" date="2018-04" db="EMBL/GenBank/DDBJ databases">
        <title>Genomic Encyclopedia of Archaeal and Bacterial Type Strains, Phase II (KMG-II): from individual species to whole genera.</title>
        <authorList>
            <person name="Goeker M."/>
        </authorList>
    </citation>
    <scope>NUCLEOTIDE SEQUENCE [LARGE SCALE GENOMIC DNA]</scope>
    <source>
        <strain evidence="1 2">DSM 45787</strain>
    </source>
</reference>
<name>A0A2T6BS60_9BACL</name>
<evidence type="ECO:0000313" key="1">
    <source>
        <dbReference type="EMBL" id="PTX58911.1"/>
    </source>
</evidence>
<comment type="caution">
    <text evidence="1">The sequence shown here is derived from an EMBL/GenBank/DDBJ whole genome shotgun (WGS) entry which is preliminary data.</text>
</comment>
<dbReference type="AlphaFoldDB" id="A0A2T6BS60"/>
<evidence type="ECO:0000313" key="2">
    <source>
        <dbReference type="Proteomes" id="UP000244240"/>
    </source>
</evidence>
<sequence>MDQYTDCWQAPGIFQKTCNHGGFLKYADLMFLSDFGLTHYSNIHIPLFFLH</sequence>
<proteinExistence type="predicted"/>
<organism evidence="1 2">
    <name type="scientific">Melghirimyces profundicolus</name>
    <dbReference type="NCBI Taxonomy" id="1242148"/>
    <lineage>
        <taxon>Bacteria</taxon>
        <taxon>Bacillati</taxon>
        <taxon>Bacillota</taxon>
        <taxon>Bacilli</taxon>
        <taxon>Bacillales</taxon>
        <taxon>Thermoactinomycetaceae</taxon>
        <taxon>Melghirimyces</taxon>
    </lineage>
</organism>
<dbReference type="Proteomes" id="UP000244240">
    <property type="component" value="Unassembled WGS sequence"/>
</dbReference>
<dbReference type="EMBL" id="QBKR01000014">
    <property type="protein sequence ID" value="PTX58911.1"/>
    <property type="molecule type" value="Genomic_DNA"/>
</dbReference>
<protein>
    <submittedName>
        <fullName evidence="1">Uncharacterized protein</fullName>
    </submittedName>
</protein>
<gene>
    <name evidence="1" type="ORF">C8P63_11493</name>
</gene>
<accession>A0A2T6BS60</accession>
<keyword evidence="2" id="KW-1185">Reference proteome</keyword>